<sequence length="216" mass="23796">MATFTEAKGHNASLIRKILELAIFVKPWEEDDEEITAIWGASGLTVPTGYLPVGMTTKSDGVTWTRDQETSDVESYGYSEPTRSDITKDVTGLAFTMQESKRTAMELYHGLDLTTVTTDAQGNFYFDRGSRPVSRKWRVLAIGKDGDGPNAIYVAKWLPKAQVTENGEQAWTEGDEVKYPATLTGKTDEQFGTSYREIWGGPGVDHAAMGFPTPTP</sequence>
<dbReference type="EMBL" id="MH450123">
    <property type="protein sequence ID" value="AXH44395.1"/>
    <property type="molecule type" value="Genomic_DNA"/>
</dbReference>
<organism evidence="1 2">
    <name type="scientific">Arthrobacter phage MargaretKali</name>
    <dbReference type="NCBI Taxonomy" id="2250414"/>
    <lineage>
        <taxon>Viruses</taxon>
        <taxon>Duplodnaviria</taxon>
        <taxon>Heunggongvirae</taxon>
        <taxon>Uroviricota</taxon>
        <taxon>Caudoviricetes</taxon>
        <taxon>Kumottavirus</taxon>
        <taxon>Kumottavirus margaretkali</taxon>
    </lineage>
</organism>
<dbReference type="RefSeq" id="YP_010649495.1">
    <property type="nucleotide sequence ID" value="NC_070769.1"/>
</dbReference>
<evidence type="ECO:0000313" key="1">
    <source>
        <dbReference type="EMBL" id="AXH44395.1"/>
    </source>
</evidence>
<gene>
    <name evidence="1" type="primary">13</name>
    <name evidence="1" type="ORF">SEA_MARGARETKALI_13</name>
</gene>
<dbReference type="GeneID" id="77925045"/>
<evidence type="ECO:0008006" key="3">
    <source>
        <dbReference type="Google" id="ProtNLM"/>
    </source>
</evidence>
<keyword evidence="2" id="KW-1185">Reference proteome</keyword>
<reference evidence="2" key="1">
    <citation type="submission" date="2018-06" db="EMBL/GenBank/DDBJ databases">
        <authorList>
            <person name="Zhirakovskaya E."/>
        </authorList>
    </citation>
    <scope>NUCLEOTIDE SEQUENCE [LARGE SCALE GENOMIC DNA]</scope>
</reference>
<dbReference type="KEGG" id="vg:77925045"/>
<protein>
    <recommendedName>
        <fullName evidence="3">Major tail protein</fullName>
    </recommendedName>
</protein>
<dbReference type="InterPro" id="IPR058154">
    <property type="entry name" value="Bxb1_TTP-like"/>
</dbReference>
<accession>A0A345KMZ3</accession>
<dbReference type="Proteomes" id="UP000257231">
    <property type="component" value="Segment"/>
</dbReference>
<name>A0A345KMZ3_9CAUD</name>
<dbReference type="Pfam" id="PF25681">
    <property type="entry name" value="Phage_TTP_17"/>
    <property type="match status" value="1"/>
</dbReference>
<evidence type="ECO:0000313" key="2">
    <source>
        <dbReference type="Proteomes" id="UP000257231"/>
    </source>
</evidence>
<proteinExistence type="predicted"/>